<dbReference type="EMBL" id="BTRK01000003">
    <property type="protein sequence ID" value="GMR43153.1"/>
    <property type="molecule type" value="Genomic_DNA"/>
</dbReference>
<reference evidence="2" key="1">
    <citation type="submission" date="2022-10" db="EMBL/GenBank/DDBJ databases">
        <title>Genome assembly of Pristionchus species.</title>
        <authorList>
            <person name="Yoshida K."/>
            <person name="Sommer R.J."/>
        </authorList>
    </citation>
    <scope>NUCLEOTIDE SEQUENCE [LARGE SCALE GENOMIC DNA]</scope>
    <source>
        <strain evidence="2">RS5460</strain>
    </source>
</reference>
<evidence type="ECO:0000313" key="2">
    <source>
        <dbReference type="Proteomes" id="UP001328107"/>
    </source>
</evidence>
<protein>
    <recommendedName>
        <fullName evidence="3">F-box domain-containing protein</fullName>
    </recommendedName>
</protein>
<accession>A0AAN4ZQW8</accession>
<evidence type="ECO:0000313" key="1">
    <source>
        <dbReference type="EMBL" id="GMR43153.1"/>
    </source>
</evidence>
<gene>
    <name evidence="1" type="ORF">PMAYCL1PPCAC_13348</name>
</gene>
<name>A0AAN4ZQW8_9BILA</name>
<proteinExistence type="predicted"/>
<keyword evidence="2" id="KW-1185">Reference proteome</keyword>
<dbReference type="Proteomes" id="UP001328107">
    <property type="component" value="Unassembled WGS sequence"/>
</dbReference>
<feature type="non-terminal residue" evidence="1">
    <location>
        <position position="1"/>
    </location>
</feature>
<organism evidence="1 2">
    <name type="scientific">Pristionchus mayeri</name>
    <dbReference type="NCBI Taxonomy" id="1317129"/>
    <lineage>
        <taxon>Eukaryota</taxon>
        <taxon>Metazoa</taxon>
        <taxon>Ecdysozoa</taxon>
        <taxon>Nematoda</taxon>
        <taxon>Chromadorea</taxon>
        <taxon>Rhabditida</taxon>
        <taxon>Rhabditina</taxon>
        <taxon>Diplogasteromorpha</taxon>
        <taxon>Diplogasteroidea</taxon>
        <taxon>Neodiplogasteridae</taxon>
        <taxon>Pristionchus</taxon>
    </lineage>
</organism>
<comment type="caution">
    <text evidence="1">The sequence shown here is derived from an EMBL/GenBank/DDBJ whole genome shotgun (WGS) entry which is preliminary data.</text>
</comment>
<sequence length="181" mass="20823">DNSSDVRKEDGKESLASFEQLTLNDTSPLEELPRELAWQIIEKVPESILNLRATSRPMRAHADGFALETPKFPVFERMILMSSSDFPPDISICLCGSRLSKLFALGCKLLYNDPVTQMLLKYERDPQNPSGYVYQMNWYMNEDVVDEYMKAFLKHQGPSVSHDEIADYLSRRIGKRIEKNI</sequence>
<dbReference type="AlphaFoldDB" id="A0AAN4ZQW8"/>
<evidence type="ECO:0008006" key="3">
    <source>
        <dbReference type="Google" id="ProtNLM"/>
    </source>
</evidence>